<dbReference type="Gene3D" id="3.50.50.60">
    <property type="entry name" value="FAD/NAD(P)-binding domain"/>
    <property type="match status" value="2"/>
</dbReference>
<keyword evidence="5 11" id="KW-0560">Oxidoreductase</keyword>
<feature type="binding site" evidence="9">
    <location>
        <position position="313"/>
    </location>
    <ligand>
        <name>FAD</name>
        <dbReference type="ChEBI" id="CHEBI:57692"/>
    </ligand>
</feature>
<dbReference type="InterPro" id="IPR023753">
    <property type="entry name" value="FAD/NAD-binding_dom"/>
</dbReference>
<evidence type="ECO:0000256" key="4">
    <source>
        <dbReference type="ARBA" id="ARBA00022857"/>
    </source>
</evidence>
<evidence type="ECO:0000259" key="13">
    <source>
        <dbReference type="Pfam" id="PF07992"/>
    </source>
</evidence>
<evidence type="ECO:0000256" key="2">
    <source>
        <dbReference type="ARBA" id="ARBA00022630"/>
    </source>
</evidence>
<dbReference type="InterPro" id="IPR004099">
    <property type="entry name" value="Pyr_nucl-diS_OxRdtase_dimer"/>
</dbReference>
<keyword evidence="9" id="KW-0547">Nucleotide-binding</keyword>
<proteinExistence type="inferred from homology"/>
<evidence type="ECO:0000259" key="12">
    <source>
        <dbReference type="Pfam" id="PF02852"/>
    </source>
</evidence>
<feature type="binding site" evidence="9">
    <location>
        <begin position="142"/>
        <end position="144"/>
    </location>
    <ligand>
        <name>FAD</name>
        <dbReference type="ChEBI" id="CHEBI:57692"/>
    </ligand>
</feature>
<dbReference type="Proteomes" id="UP000061809">
    <property type="component" value="Chromosome"/>
</dbReference>
<dbReference type="GO" id="GO:0016668">
    <property type="term" value="F:oxidoreductase activity, acting on a sulfur group of donors, NAD(P) as acceptor"/>
    <property type="evidence" value="ECO:0007669"/>
    <property type="project" value="InterPro"/>
</dbReference>
<dbReference type="Pfam" id="PF07992">
    <property type="entry name" value="Pyr_redox_2"/>
    <property type="match status" value="1"/>
</dbReference>
<sequence>MKRYDAIIIGFGKGGKLLAVELANRNWKVAVIERSPDMYGGTCINVGCIPTKTMINESEFAERIYQDDYKKQSKLYSLALRRKDKLVTFLREKNVENLTNNPNITLYDGTASFLCPDTVKVVPSPESEDYFELEGKEIFINTGSTPILPDIDGLKNSRYIYTSETLLHSEILPQHLLIIGSGAIGLEFATMYAGFGSKVTILEAGKRLLPKADREIAEYMQESLKRKNIEIRLNARVQSLHDTADGITAAYTDASDGTPYFLEGDALLIATGRKPMIDDLNLEKAKIQVNAQGGIIVNEQLRTTAPHVWALGDVKGGEMYDYLSIDDSRIILNHLFGNKERSVDDRNPVAYAIFTDPPMAHIGLTEEEAMKRGYPIKISRLPASAIPRARTLQNMDGMLKAIVNTDTEKILGCSLFCVDAPELINLVAFVMKTGQKSSALRNFIFTHPSMSEGLNELFKAF</sequence>
<dbReference type="PANTHER" id="PTHR43014">
    <property type="entry name" value="MERCURIC REDUCTASE"/>
    <property type="match status" value="1"/>
</dbReference>
<dbReference type="EC" id="1.16.1.1" evidence="14"/>
<keyword evidence="3 9" id="KW-0274">FAD</keyword>
<comment type="similarity">
    <text evidence="1 11">Belongs to the class-I pyridine nucleotide-disulfide oxidoreductase family.</text>
</comment>
<keyword evidence="2 11" id="KW-0285">Flavoprotein</keyword>
<accession>A0A0P0GLM0</accession>
<dbReference type="InterPro" id="IPR001100">
    <property type="entry name" value="Pyr_nuc-diS_OxRdtase"/>
</dbReference>
<feature type="disulfide bond" description="Redox-active" evidence="10">
    <location>
        <begin position="43"/>
        <end position="48"/>
    </location>
</feature>
<dbReference type="InterPro" id="IPR016156">
    <property type="entry name" value="FAD/NAD-linked_Rdtase_dimer_sf"/>
</dbReference>
<dbReference type="InterPro" id="IPR012999">
    <property type="entry name" value="Pyr_OxRdtase_I_AS"/>
</dbReference>
<keyword evidence="4" id="KW-0521">NADP</keyword>
<dbReference type="PATRIC" id="fig|246787.4.peg.1549"/>
<evidence type="ECO:0000256" key="9">
    <source>
        <dbReference type="PIRSR" id="PIRSR000350-3"/>
    </source>
</evidence>
<dbReference type="SUPFAM" id="SSF55424">
    <property type="entry name" value="FAD/NAD-linked reductases, dimerisation (C-terminal) domain"/>
    <property type="match status" value="1"/>
</dbReference>
<dbReference type="Pfam" id="PF02852">
    <property type="entry name" value="Pyr_redox_dim"/>
    <property type="match status" value="1"/>
</dbReference>
<dbReference type="EMBL" id="CP012801">
    <property type="protein sequence ID" value="ALJ58760.1"/>
    <property type="molecule type" value="Genomic_DNA"/>
</dbReference>
<feature type="active site" description="Proton acceptor" evidence="8">
    <location>
        <position position="447"/>
    </location>
</feature>
<evidence type="ECO:0000256" key="6">
    <source>
        <dbReference type="ARBA" id="ARBA00023157"/>
    </source>
</evidence>
<evidence type="ECO:0000313" key="14">
    <source>
        <dbReference type="EMBL" id="ALJ58760.1"/>
    </source>
</evidence>
<evidence type="ECO:0000256" key="3">
    <source>
        <dbReference type="ARBA" id="ARBA00022827"/>
    </source>
</evidence>
<evidence type="ECO:0000256" key="5">
    <source>
        <dbReference type="ARBA" id="ARBA00023002"/>
    </source>
</evidence>
<dbReference type="PIRSF" id="PIRSF000350">
    <property type="entry name" value="Mercury_reductase_MerA"/>
    <property type="match status" value="1"/>
</dbReference>
<dbReference type="RefSeq" id="WP_029429152.1">
    <property type="nucleotide sequence ID" value="NZ_CP012801.1"/>
</dbReference>
<dbReference type="AlphaFoldDB" id="A0A0P0GLM0"/>
<feature type="binding site" evidence="9">
    <location>
        <begin position="180"/>
        <end position="187"/>
    </location>
    <ligand>
        <name>NAD(+)</name>
        <dbReference type="ChEBI" id="CHEBI:57540"/>
    </ligand>
</feature>
<evidence type="ECO:0000256" key="11">
    <source>
        <dbReference type="RuleBase" id="RU003691"/>
    </source>
</evidence>
<dbReference type="GO" id="GO:0050660">
    <property type="term" value="F:flavin adenine dinucleotide binding"/>
    <property type="evidence" value="ECO:0007669"/>
    <property type="project" value="TreeGrafter"/>
</dbReference>
<feature type="domain" description="Pyridine nucleotide-disulphide oxidoreductase dimerisation" evidence="12">
    <location>
        <begin position="349"/>
        <end position="456"/>
    </location>
</feature>
<dbReference type="GO" id="GO:0003955">
    <property type="term" value="F:NAD(P)H dehydrogenase (quinone) activity"/>
    <property type="evidence" value="ECO:0007669"/>
    <property type="project" value="TreeGrafter"/>
</dbReference>
<dbReference type="PANTHER" id="PTHR43014:SF4">
    <property type="entry name" value="PYRIDINE NUCLEOTIDE-DISULFIDE OXIDOREDUCTASE RCLA-RELATED"/>
    <property type="match status" value="1"/>
</dbReference>
<organism evidence="14 15">
    <name type="scientific">Bacteroides cellulosilyticus</name>
    <dbReference type="NCBI Taxonomy" id="246787"/>
    <lineage>
        <taxon>Bacteria</taxon>
        <taxon>Pseudomonadati</taxon>
        <taxon>Bacteroidota</taxon>
        <taxon>Bacteroidia</taxon>
        <taxon>Bacteroidales</taxon>
        <taxon>Bacteroidaceae</taxon>
        <taxon>Bacteroides</taxon>
    </lineage>
</organism>
<dbReference type="PRINTS" id="PR00368">
    <property type="entry name" value="FADPNR"/>
</dbReference>
<reference evidence="14 15" key="1">
    <citation type="journal article" date="2015" name="Science">
        <title>Genetic determinants of in vivo fitness and diet responsiveness in multiple human gut Bacteroides.</title>
        <authorList>
            <person name="Wu M."/>
            <person name="McNulty N.P."/>
            <person name="Rodionov D.A."/>
            <person name="Khoroshkin M.S."/>
            <person name="Griffin N.W."/>
            <person name="Cheng J."/>
            <person name="Latreille P."/>
            <person name="Kerstetter R.A."/>
            <person name="Terrapon N."/>
            <person name="Henrissat B."/>
            <person name="Osterman A.L."/>
            <person name="Gordon J.I."/>
        </authorList>
    </citation>
    <scope>NUCLEOTIDE SEQUENCE [LARGE SCALE GENOMIC DNA]</scope>
    <source>
        <strain evidence="14 15">WH2</strain>
    </source>
</reference>
<dbReference type="InterPro" id="IPR036188">
    <property type="entry name" value="FAD/NAD-bd_sf"/>
</dbReference>
<dbReference type="Gene3D" id="3.30.390.30">
    <property type="match status" value="1"/>
</dbReference>
<dbReference type="PROSITE" id="PS00076">
    <property type="entry name" value="PYRIDINE_REDOX_1"/>
    <property type="match status" value="1"/>
</dbReference>
<feature type="binding site" evidence="9">
    <location>
        <position position="203"/>
    </location>
    <ligand>
        <name>NAD(+)</name>
        <dbReference type="ChEBI" id="CHEBI:57540"/>
    </ligand>
</feature>
<evidence type="ECO:0000256" key="8">
    <source>
        <dbReference type="PIRSR" id="PIRSR000350-2"/>
    </source>
</evidence>
<evidence type="ECO:0000256" key="1">
    <source>
        <dbReference type="ARBA" id="ARBA00007532"/>
    </source>
</evidence>
<evidence type="ECO:0000313" key="15">
    <source>
        <dbReference type="Proteomes" id="UP000061809"/>
    </source>
</evidence>
<protein>
    <submittedName>
        <fullName evidence="14">Mercuric reductase</fullName>
        <ecNumber evidence="14">1.16.1.1</ecNumber>
    </submittedName>
</protein>
<keyword evidence="6" id="KW-1015">Disulfide bond</keyword>
<dbReference type="PRINTS" id="PR00411">
    <property type="entry name" value="PNDRDTASEI"/>
</dbReference>
<dbReference type="FunFam" id="3.30.390.30:FF:000001">
    <property type="entry name" value="Dihydrolipoyl dehydrogenase"/>
    <property type="match status" value="1"/>
</dbReference>
<dbReference type="KEGG" id="bcel:BcellWH2_01505"/>
<feature type="binding site" evidence="9">
    <location>
        <position position="52"/>
    </location>
    <ligand>
        <name>FAD</name>
        <dbReference type="ChEBI" id="CHEBI:57692"/>
    </ligand>
</feature>
<keyword evidence="9" id="KW-0520">NAD</keyword>
<gene>
    <name evidence="14" type="primary">merA_2</name>
    <name evidence="14" type="ORF">BcellWH2_01505</name>
</gene>
<evidence type="ECO:0000256" key="7">
    <source>
        <dbReference type="ARBA" id="ARBA00023284"/>
    </source>
</evidence>
<dbReference type="SUPFAM" id="SSF51905">
    <property type="entry name" value="FAD/NAD(P)-binding domain"/>
    <property type="match status" value="1"/>
</dbReference>
<feature type="binding site" evidence="9">
    <location>
        <position position="272"/>
    </location>
    <ligand>
        <name>NAD(+)</name>
        <dbReference type="ChEBI" id="CHEBI:57540"/>
    </ligand>
</feature>
<name>A0A0P0GLM0_9BACE</name>
<keyword evidence="7 11" id="KW-0676">Redox-active center</keyword>
<feature type="domain" description="FAD/NAD(P)-binding" evidence="13">
    <location>
        <begin position="4"/>
        <end position="315"/>
    </location>
</feature>
<evidence type="ECO:0000256" key="10">
    <source>
        <dbReference type="PIRSR" id="PIRSR000350-4"/>
    </source>
</evidence>
<dbReference type="GO" id="GO:0016152">
    <property type="term" value="F:mercury (II) reductase (NADP+) activity"/>
    <property type="evidence" value="ECO:0007669"/>
    <property type="project" value="UniProtKB-EC"/>
</dbReference>
<comment type="cofactor">
    <cofactor evidence="9">
        <name>FAD</name>
        <dbReference type="ChEBI" id="CHEBI:57692"/>
    </cofactor>
    <text evidence="9">Binds 1 FAD per subunit.</text>
</comment>